<comment type="caution">
    <text evidence="2">The sequence shown here is derived from an EMBL/GenBank/DDBJ whole genome shotgun (WGS) entry which is preliminary data.</text>
</comment>
<dbReference type="AlphaFoldDB" id="A0A218W852"/>
<proteinExistence type="predicted"/>
<sequence>MHGRAGPTNLQEAPVSELGELAKRKEMMHRPEGRAELQEARVSGLCELAKRKRRDARASRRPRFVRSTSERTRRTSEA</sequence>
<evidence type="ECO:0000256" key="1">
    <source>
        <dbReference type="SAM" id="MobiDB-lite"/>
    </source>
</evidence>
<name>A0A218W852_PUNGR</name>
<evidence type="ECO:0000313" key="2">
    <source>
        <dbReference type="EMBL" id="OWM68490.1"/>
    </source>
</evidence>
<organism evidence="2 3">
    <name type="scientific">Punica granatum</name>
    <name type="common">Pomegranate</name>
    <dbReference type="NCBI Taxonomy" id="22663"/>
    <lineage>
        <taxon>Eukaryota</taxon>
        <taxon>Viridiplantae</taxon>
        <taxon>Streptophyta</taxon>
        <taxon>Embryophyta</taxon>
        <taxon>Tracheophyta</taxon>
        <taxon>Spermatophyta</taxon>
        <taxon>Magnoliopsida</taxon>
        <taxon>eudicotyledons</taxon>
        <taxon>Gunneridae</taxon>
        <taxon>Pentapetalae</taxon>
        <taxon>rosids</taxon>
        <taxon>malvids</taxon>
        <taxon>Myrtales</taxon>
        <taxon>Lythraceae</taxon>
        <taxon>Punica</taxon>
    </lineage>
</organism>
<reference evidence="3" key="1">
    <citation type="journal article" date="2017" name="Plant J.">
        <title>The pomegranate (Punica granatum L.) genome and the genomics of punicalagin biosynthesis.</title>
        <authorList>
            <person name="Qin G."/>
            <person name="Xu C."/>
            <person name="Ming R."/>
            <person name="Tang H."/>
            <person name="Guyot R."/>
            <person name="Kramer E.M."/>
            <person name="Hu Y."/>
            <person name="Yi X."/>
            <person name="Qi Y."/>
            <person name="Xu X."/>
            <person name="Gao Z."/>
            <person name="Pan H."/>
            <person name="Jian J."/>
            <person name="Tian Y."/>
            <person name="Yue Z."/>
            <person name="Xu Y."/>
        </authorList>
    </citation>
    <scope>NUCLEOTIDE SEQUENCE [LARGE SCALE GENOMIC DNA]</scope>
    <source>
        <strain evidence="3">cv. Dabenzi</strain>
    </source>
</reference>
<feature type="compositionally biased region" description="Basic and acidic residues" evidence="1">
    <location>
        <begin position="20"/>
        <end position="36"/>
    </location>
</feature>
<gene>
    <name evidence="2" type="ORF">CDL15_Pgr020696</name>
</gene>
<dbReference type="EMBL" id="MTKT01004955">
    <property type="protein sequence ID" value="OWM68490.1"/>
    <property type="molecule type" value="Genomic_DNA"/>
</dbReference>
<feature type="compositionally biased region" description="Basic residues" evidence="1">
    <location>
        <begin position="50"/>
        <end position="64"/>
    </location>
</feature>
<accession>A0A218W852</accession>
<feature type="region of interest" description="Disordered" evidence="1">
    <location>
        <begin position="1"/>
        <end position="36"/>
    </location>
</feature>
<protein>
    <submittedName>
        <fullName evidence="2">Uncharacterized protein</fullName>
    </submittedName>
</protein>
<feature type="region of interest" description="Disordered" evidence="1">
    <location>
        <begin position="50"/>
        <end position="78"/>
    </location>
</feature>
<feature type="compositionally biased region" description="Basic and acidic residues" evidence="1">
    <location>
        <begin position="68"/>
        <end position="78"/>
    </location>
</feature>
<dbReference type="Proteomes" id="UP000197138">
    <property type="component" value="Unassembled WGS sequence"/>
</dbReference>
<evidence type="ECO:0000313" key="3">
    <source>
        <dbReference type="Proteomes" id="UP000197138"/>
    </source>
</evidence>